<gene>
    <name evidence="2" type="ORF">AGERDE_LOCUS4291</name>
</gene>
<sequence>MEPIQQQITFKPSDDSNTSSNSTPEKRKNVSSIVDGGVIGGILGVVLLDPLQVIQTTRLRNNQLQNTENLALIFPFAHQ</sequence>
<evidence type="ECO:0000313" key="2">
    <source>
        <dbReference type="EMBL" id="CAG8501910.1"/>
    </source>
</evidence>
<evidence type="ECO:0000313" key="3">
    <source>
        <dbReference type="Proteomes" id="UP000789831"/>
    </source>
</evidence>
<keyword evidence="3" id="KW-1185">Reference proteome</keyword>
<comment type="caution">
    <text evidence="2">The sequence shown here is derived from an EMBL/GenBank/DDBJ whole genome shotgun (WGS) entry which is preliminary data.</text>
</comment>
<feature type="region of interest" description="Disordered" evidence="1">
    <location>
        <begin position="1"/>
        <end position="30"/>
    </location>
</feature>
<accession>A0A9N9F0Y7</accession>
<dbReference type="AlphaFoldDB" id="A0A9N9F0Y7"/>
<feature type="compositionally biased region" description="Polar residues" evidence="1">
    <location>
        <begin position="1"/>
        <end position="10"/>
    </location>
</feature>
<organism evidence="2 3">
    <name type="scientific">Ambispora gerdemannii</name>
    <dbReference type="NCBI Taxonomy" id="144530"/>
    <lineage>
        <taxon>Eukaryota</taxon>
        <taxon>Fungi</taxon>
        <taxon>Fungi incertae sedis</taxon>
        <taxon>Mucoromycota</taxon>
        <taxon>Glomeromycotina</taxon>
        <taxon>Glomeromycetes</taxon>
        <taxon>Archaeosporales</taxon>
        <taxon>Ambisporaceae</taxon>
        <taxon>Ambispora</taxon>
    </lineage>
</organism>
<protein>
    <submittedName>
        <fullName evidence="2">10156_t:CDS:1</fullName>
    </submittedName>
</protein>
<evidence type="ECO:0000256" key="1">
    <source>
        <dbReference type="SAM" id="MobiDB-lite"/>
    </source>
</evidence>
<proteinExistence type="predicted"/>
<name>A0A9N9F0Y7_9GLOM</name>
<dbReference type="Proteomes" id="UP000789831">
    <property type="component" value="Unassembled WGS sequence"/>
</dbReference>
<dbReference type="EMBL" id="CAJVPL010000480">
    <property type="protein sequence ID" value="CAG8501910.1"/>
    <property type="molecule type" value="Genomic_DNA"/>
</dbReference>
<reference evidence="2" key="1">
    <citation type="submission" date="2021-06" db="EMBL/GenBank/DDBJ databases">
        <authorList>
            <person name="Kallberg Y."/>
            <person name="Tangrot J."/>
            <person name="Rosling A."/>
        </authorList>
    </citation>
    <scope>NUCLEOTIDE SEQUENCE</scope>
    <source>
        <strain evidence="2">MT106</strain>
    </source>
</reference>